<dbReference type="RefSeq" id="WP_136403292.1">
    <property type="nucleotide sequence ID" value="NZ_SSNZ01000004.1"/>
</dbReference>
<name>A0A4S3ZVS4_9FLAO</name>
<comment type="caution">
    <text evidence="2">The sequence shown here is derived from an EMBL/GenBank/DDBJ whole genome shotgun (WGS) entry which is preliminary data.</text>
</comment>
<evidence type="ECO:0000313" key="3">
    <source>
        <dbReference type="Proteomes" id="UP000307507"/>
    </source>
</evidence>
<keyword evidence="3" id="KW-1185">Reference proteome</keyword>
<feature type="transmembrane region" description="Helical" evidence="1">
    <location>
        <begin position="12"/>
        <end position="30"/>
    </location>
</feature>
<keyword evidence="1" id="KW-0812">Transmembrane</keyword>
<keyword evidence="1" id="KW-1133">Transmembrane helix</keyword>
<sequence length="63" mass="7180">MNYLIAFFKNLSPLKMVIISVVLGILAIFLEKPFPGIFLALRLTSFVLLMVAIIRYFNKNESS</sequence>
<dbReference type="OrthoDB" id="9945183at2"/>
<accession>A0A4S3ZVS4</accession>
<proteinExistence type="predicted"/>
<organism evidence="2 3">
    <name type="scientific">Flavobacterium supellecticarium</name>
    <dbReference type="NCBI Taxonomy" id="2565924"/>
    <lineage>
        <taxon>Bacteria</taxon>
        <taxon>Pseudomonadati</taxon>
        <taxon>Bacteroidota</taxon>
        <taxon>Flavobacteriia</taxon>
        <taxon>Flavobacteriales</taxon>
        <taxon>Flavobacteriaceae</taxon>
        <taxon>Flavobacterium</taxon>
    </lineage>
</organism>
<evidence type="ECO:0000256" key="1">
    <source>
        <dbReference type="SAM" id="Phobius"/>
    </source>
</evidence>
<dbReference type="Proteomes" id="UP000307507">
    <property type="component" value="Unassembled WGS sequence"/>
</dbReference>
<feature type="transmembrane region" description="Helical" evidence="1">
    <location>
        <begin position="36"/>
        <end position="57"/>
    </location>
</feature>
<dbReference type="AlphaFoldDB" id="A0A4S3ZVS4"/>
<evidence type="ECO:0000313" key="2">
    <source>
        <dbReference type="EMBL" id="THF49883.1"/>
    </source>
</evidence>
<dbReference type="EMBL" id="SSNZ01000004">
    <property type="protein sequence ID" value="THF49883.1"/>
    <property type="molecule type" value="Genomic_DNA"/>
</dbReference>
<protein>
    <submittedName>
        <fullName evidence="2">Uncharacterized protein</fullName>
    </submittedName>
</protein>
<keyword evidence="1" id="KW-0472">Membrane</keyword>
<reference evidence="2 3" key="1">
    <citation type="submission" date="2019-04" db="EMBL/GenBank/DDBJ databases">
        <title>Flavobacterium sp. nov. isolated from construction timber.</title>
        <authorList>
            <person name="Lin S.-Y."/>
            <person name="Chang C.-T."/>
            <person name="Young C.-C."/>
        </authorList>
    </citation>
    <scope>NUCLEOTIDE SEQUENCE [LARGE SCALE GENOMIC DNA]</scope>
    <source>
        <strain evidence="2 3">CC-CTC003</strain>
    </source>
</reference>
<gene>
    <name evidence="2" type="ORF">E6C50_11055</name>
</gene>